<dbReference type="Proteomes" id="UP001459277">
    <property type="component" value="Unassembled WGS sequence"/>
</dbReference>
<accession>A0AAW2C1M8</accession>
<reference evidence="2 3" key="1">
    <citation type="submission" date="2024-01" db="EMBL/GenBank/DDBJ databases">
        <title>A telomere-to-telomere, gap-free genome of sweet tea (Lithocarpus litseifolius).</title>
        <authorList>
            <person name="Zhou J."/>
        </authorList>
    </citation>
    <scope>NUCLEOTIDE SEQUENCE [LARGE SCALE GENOMIC DNA]</scope>
    <source>
        <strain evidence="2">Zhou-2022a</strain>
        <tissue evidence="2">Leaf</tissue>
    </source>
</reference>
<protein>
    <recommendedName>
        <fullName evidence="1">RNase H type-1 domain-containing protein</fullName>
    </recommendedName>
</protein>
<dbReference type="Pfam" id="PF13456">
    <property type="entry name" value="RVT_3"/>
    <property type="match status" value="1"/>
</dbReference>
<feature type="domain" description="RNase H type-1" evidence="1">
    <location>
        <begin position="67"/>
        <end position="186"/>
    </location>
</feature>
<dbReference type="InterPro" id="IPR012337">
    <property type="entry name" value="RNaseH-like_sf"/>
</dbReference>
<proteinExistence type="predicted"/>
<dbReference type="SUPFAM" id="SSF53098">
    <property type="entry name" value="Ribonuclease H-like"/>
    <property type="match status" value="1"/>
</dbReference>
<dbReference type="CDD" id="cd06222">
    <property type="entry name" value="RNase_H_like"/>
    <property type="match status" value="1"/>
</dbReference>
<dbReference type="PANTHER" id="PTHR47723">
    <property type="entry name" value="OS05G0353850 PROTEIN"/>
    <property type="match status" value="1"/>
</dbReference>
<evidence type="ECO:0000313" key="2">
    <source>
        <dbReference type="EMBL" id="KAK9991522.1"/>
    </source>
</evidence>
<dbReference type="InterPro" id="IPR036397">
    <property type="entry name" value="RNaseH_sf"/>
</dbReference>
<sequence>MAMVVWSMWFSRNKARQGKARQQASAIVQKARLLLEEFHTVNLKIPQSEAENEVHWVPSKAPWYKLNPDGATFAIIHAAGVGVVIRDSTSRVEAALSKKLPTLPGPLETKAKALEEGVLFALDVGIREVILDCDSKIVSKAMNGSNVPPVSIGNIIEGIRLKLREFRKVQVSHVKRQGNCPAHLLA</sequence>
<dbReference type="EMBL" id="JAZDWU010000009">
    <property type="protein sequence ID" value="KAK9991522.1"/>
    <property type="molecule type" value="Genomic_DNA"/>
</dbReference>
<keyword evidence="3" id="KW-1185">Reference proteome</keyword>
<dbReference type="InterPro" id="IPR002156">
    <property type="entry name" value="RNaseH_domain"/>
</dbReference>
<dbReference type="InterPro" id="IPR044730">
    <property type="entry name" value="RNase_H-like_dom_plant"/>
</dbReference>
<comment type="caution">
    <text evidence="2">The sequence shown here is derived from an EMBL/GenBank/DDBJ whole genome shotgun (WGS) entry which is preliminary data.</text>
</comment>
<dbReference type="Gene3D" id="3.30.420.10">
    <property type="entry name" value="Ribonuclease H-like superfamily/Ribonuclease H"/>
    <property type="match status" value="1"/>
</dbReference>
<dbReference type="AlphaFoldDB" id="A0AAW2C1M8"/>
<gene>
    <name evidence="2" type="ORF">SO802_026507</name>
</gene>
<evidence type="ECO:0000313" key="3">
    <source>
        <dbReference type="Proteomes" id="UP001459277"/>
    </source>
</evidence>
<dbReference type="InterPro" id="IPR053151">
    <property type="entry name" value="RNase_H-like"/>
</dbReference>
<dbReference type="GO" id="GO:0003676">
    <property type="term" value="F:nucleic acid binding"/>
    <property type="evidence" value="ECO:0007669"/>
    <property type="project" value="InterPro"/>
</dbReference>
<organism evidence="2 3">
    <name type="scientific">Lithocarpus litseifolius</name>
    <dbReference type="NCBI Taxonomy" id="425828"/>
    <lineage>
        <taxon>Eukaryota</taxon>
        <taxon>Viridiplantae</taxon>
        <taxon>Streptophyta</taxon>
        <taxon>Embryophyta</taxon>
        <taxon>Tracheophyta</taxon>
        <taxon>Spermatophyta</taxon>
        <taxon>Magnoliopsida</taxon>
        <taxon>eudicotyledons</taxon>
        <taxon>Gunneridae</taxon>
        <taxon>Pentapetalae</taxon>
        <taxon>rosids</taxon>
        <taxon>fabids</taxon>
        <taxon>Fagales</taxon>
        <taxon>Fagaceae</taxon>
        <taxon>Lithocarpus</taxon>
    </lineage>
</organism>
<evidence type="ECO:0000259" key="1">
    <source>
        <dbReference type="Pfam" id="PF13456"/>
    </source>
</evidence>
<name>A0AAW2C1M8_9ROSI</name>
<dbReference type="GO" id="GO:0004523">
    <property type="term" value="F:RNA-DNA hybrid ribonuclease activity"/>
    <property type="evidence" value="ECO:0007669"/>
    <property type="project" value="InterPro"/>
</dbReference>
<dbReference type="PANTHER" id="PTHR47723:SF19">
    <property type="entry name" value="POLYNUCLEOTIDYL TRANSFERASE, RIBONUCLEASE H-LIKE SUPERFAMILY PROTEIN"/>
    <property type="match status" value="1"/>
</dbReference>